<dbReference type="Pfam" id="PF03564">
    <property type="entry name" value="DUF1759"/>
    <property type="match status" value="1"/>
</dbReference>
<name>A0A0V1LTS9_9BILA</name>
<evidence type="ECO:0000256" key="1">
    <source>
        <dbReference type="SAM" id="MobiDB-lite"/>
    </source>
</evidence>
<proteinExistence type="predicted"/>
<reference evidence="2 3" key="1">
    <citation type="submission" date="2015-05" db="EMBL/GenBank/DDBJ databases">
        <title>Evolution of Trichinella species and genotypes.</title>
        <authorList>
            <person name="Korhonen P.K."/>
            <person name="Edoardo P."/>
            <person name="Giuseppe L.R."/>
            <person name="Gasser R.B."/>
        </authorList>
    </citation>
    <scope>NUCLEOTIDE SEQUENCE [LARGE SCALE GENOMIC DNA]</scope>
    <source>
        <strain evidence="2">ISS10</strain>
    </source>
</reference>
<evidence type="ECO:0000313" key="2">
    <source>
        <dbReference type="EMBL" id="KRZ62915.1"/>
    </source>
</evidence>
<dbReference type="InterPro" id="IPR005312">
    <property type="entry name" value="DUF1759"/>
</dbReference>
<dbReference type="OrthoDB" id="5919279at2759"/>
<gene>
    <name evidence="2" type="ORF">T02_14257</name>
</gene>
<sequence length="341" mass="38072">MDAASDTTSDRTSSTNDSTRNMTSPRSRTRTYDAEGSALKYWIDRLQGLCAGPTDIEAIREATKTLGRTTQLFFESRQRHLNSLPEEERHPAIIEFDELIDKLETTQRQADELLATADTSSSAEITQPPATKNNNPKTNSTRPIPKLPTFDGDILQFKAFWDQFNAAVHRREDLEDVTKFVHLRSCLAGAALHAISGVTTAAENYPAVVQLLHDRFYRVSDILDAHILKIFSVTKEVVKGKEGLLALHDKLYGPLLELKAIGRDLDTAVSGFRMALPQLVSQLPKNIQSRWKGQCGKSAEEPTSQTFLDFLAEQARCAVPLQDCNRVDKLATEMTSRLNQL</sequence>
<evidence type="ECO:0000313" key="3">
    <source>
        <dbReference type="Proteomes" id="UP000054721"/>
    </source>
</evidence>
<dbReference type="STRING" id="6335.A0A0V1LTS9"/>
<organism evidence="2 3">
    <name type="scientific">Trichinella nativa</name>
    <dbReference type="NCBI Taxonomy" id="6335"/>
    <lineage>
        <taxon>Eukaryota</taxon>
        <taxon>Metazoa</taxon>
        <taxon>Ecdysozoa</taxon>
        <taxon>Nematoda</taxon>
        <taxon>Enoplea</taxon>
        <taxon>Dorylaimia</taxon>
        <taxon>Trichinellida</taxon>
        <taxon>Trichinellidae</taxon>
        <taxon>Trichinella</taxon>
    </lineage>
</organism>
<dbReference type="PANTHER" id="PTHR22954">
    <property type="entry name" value="RETROVIRAL PROTEASE-RELATED"/>
    <property type="match status" value="1"/>
</dbReference>
<comment type="caution">
    <text evidence="2">The sequence shown here is derived from an EMBL/GenBank/DDBJ whole genome shotgun (WGS) entry which is preliminary data.</text>
</comment>
<dbReference type="Proteomes" id="UP000054721">
    <property type="component" value="Unassembled WGS sequence"/>
</dbReference>
<dbReference type="AlphaFoldDB" id="A0A0V1LTS9"/>
<protein>
    <submittedName>
        <fullName evidence="2">Uncharacterized protein</fullName>
    </submittedName>
</protein>
<feature type="compositionally biased region" description="Low complexity" evidence="1">
    <location>
        <begin position="1"/>
        <end position="24"/>
    </location>
</feature>
<dbReference type="PANTHER" id="PTHR22954:SF3">
    <property type="entry name" value="PROTEIN CBG08539"/>
    <property type="match status" value="1"/>
</dbReference>
<keyword evidence="3" id="KW-1185">Reference proteome</keyword>
<accession>A0A0V1LTS9</accession>
<dbReference type="EMBL" id="JYDW01000005">
    <property type="protein sequence ID" value="KRZ62915.1"/>
    <property type="molecule type" value="Genomic_DNA"/>
</dbReference>
<feature type="region of interest" description="Disordered" evidence="1">
    <location>
        <begin position="1"/>
        <end position="31"/>
    </location>
</feature>
<feature type="region of interest" description="Disordered" evidence="1">
    <location>
        <begin position="114"/>
        <end position="145"/>
    </location>
</feature>
<feature type="compositionally biased region" description="Low complexity" evidence="1">
    <location>
        <begin position="126"/>
        <end position="143"/>
    </location>
</feature>